<dbReference type="GO" id="GO:0016491">
    <property type="term" value="F:oxidoreductase activity"/>
    <property type="evidence" value="ECO:0007669"/>
    <property type="project" value="UniProtKB-KW"/>
</dbReference>
<evidence type="ECO:0000256" key="2">
    <source>
        <dbReference type="ARBA" id="ARBA00023002"/>
    </source>
</evidence>
<feature type="domain" description="Ketoreductase" evidence="3">
    <location>
        <begin position="15"/>
        <end position="197"/>
    </location>
</feature>
<dbReference type="PANTHER" id="PTHR43639">
    <property type="entry name" value="OXIDOREDUCTASE, SHORT-CHAIN DEHYDROGENASE/REDUCTASE FAMILY (AFU_ORTHOLOGUE AFUA_5G02870)"/>
    <property type="match status" value="1"/>
</dbReference>
<dbReference type="SUPFAM" id="SSF51735">
    <property type="entry name" value="NAD(P)-binding Rossmann-fold domains"/>
    <property type="match status" value="1"/>
</dbReference>
<dbReference type="RefSeq" id="WP_186624023.1">
    <property type="nucleotide sequence ID" value="NZ_CP077090.1"/>
</dbReference>
<organism evidence="4 5">
    <name type="scientific">Pseudomonas zeae</name>
    <dbReference type="NCBI Taxonomy" id="2745510"/>
    <lineage>
        <taxon>Bacteria</taxon>
        <taxon>Pseudomonadati</taxon>
        <taxon>Pseudomonadota</taxon>
        <taxon>Gammaproteobacteria</taxon>
        <taxon>Pseudomonadales</taxon>
        <taxon>Pseudomonadaceae</taxon>
        <taxon>Pseudomonas</taxon>
    </lineage>
</organism>
<dbReference type="PRINTS" id="PR00080">
    <property type="entry name" value="SDRFAMILY"/>
</dbReference>
<sequence length="261" mass="28109">MTQHTQTRYPSLTNKVILISGGASGIGAAFVEAFHQQGARVAFIDLDQAGGLALAAALGEDRVLFLPCNVRDIPALQAAIVAVETRWGAIDVLINNAARDDRHPMQEVGVDYWDERMEINLRHAFFASQAVSPGMTRRGGGVIINMGSISWMRGRPGMVCYTTAKAAINGMTRTLARELGDSGIRVNSLVPGAIRTARQDAMWASDPVGLELASQNFIDQQMLKFRLDASDCARLALFLASDDSRGCTGQNFVVDAGLSIQ</sequence>
<dbReference type="Gene3D" id="3.40.50.720">
    <property type="entry name" value="NAD(P)-binding Rossmann-like Domain"/>
    <property type="match status" value="1"/>
</dbReference>
<protein>
    <submittedName>
        <fullName evidence="4">SDR family oxidoreductase</fullName>
    </submittedName>
</protein>
<evidence type="ECO:0000256" key="1">
    <source>
        <dbReference type="ARBA" id="ARBA00006484"/>
    </source>
</evidence>
<reference evidence="4" key="1">
    <citation type="journal article" date="2020" name="Microorganisms">
        <title>Reliable Identification of Environmental Pseudomonas Isolates Using the rpoD Gene.</title>
        <authorList>
            <consortium name="The Broad Institute Genome Sequencing Platform"/>
            <person name="Girard L."/>
            <person name="Lood C."/>
            <person name="Rokni-Zadeh H."/>
            <person name="van Noort V."/>
            <person name="Lavigne R."/>
            <person name="De Mot R."/>
        </authorList>
    </citation>
    <scope>NUCLEOTIDE SEQUENCE</scope>
    <source>
        <strain evidence="4">OE 48.2</strain>
    </source>
</reference>
<dbReference type="Proteomes" id="UP000627092">
    <property type="component" value="Chromosome"/>
</dbReference>
<comment type="similarity">
    <text evidence="1">Belongs to the short-chain dehydrogenases/reductases (SDR) family.</text>
</comment>
<dbReference type="Pfam" id="PF13561">
    <property type="entry name" value="adh_short_C2"/>
    <property type="match status" value="1"/>
</dbReference>
<dbReference type="InterPro" id="IPR036291">
    <property type="entry name" value="NAD(P)-bd_dom_sf"/>
</dbReference>
<dbReference type="InterPro" id="IPR002347">
    <property type="entry name" value="SDR_fam"/>
</dbReference>
<dbReference type="PROSITE" id="PS00061">
    <property type="entry name" value="ADH_SHORT"/>
    <property type="match status" value="1"/>
</dbReference>
<keyword evidence="2" id="KW-0560">Oxidoreductase</keyword>
<dbReference type="FunFam" id="3.40.50.720:FF:000084">
    <property type="entry name" value="Short-chain dehydrogenase reductase"/>
    <property type="match status" value="1"/>
</dbReference>
<dbReference type="InterPro" id="IPR020904">
    <property type="entry name" value="Sc_DH/Rdtase_CS"/>
</dbReference>
<evidence type="ECO:0000313" key="5">
    <source>
        <dbReference type="Proteomes" id="UP000627092"/>
    </source>
</evidence>
<dbReference type="SMART" id="SM00822">
    <property type="entry name" value="PKS_KR"/>
    <property type="match status" value="1"/>
</dbReference>
<reference evidence="4" key="2">
    <citation type="journal article" date="2021" name="Microorganisms">
        <title>The Ever-Expanding Pseudomonas Genus: Description of 43 New Species and Partition of the Pseudomonas putida Group.</title>
        <authorList>
            <person name="Girard L."/>
            <person name="Lood C."/>
            <person name="Hofte M."/>
            <person name="Vandamme P."/>
            <person name="Rokni-Zadeh H."/>
            <person name="van Noort V."/>
            <person name="Lavigne R."/>
            <person name="De Mot R."/>
        </authorList>
    </citation>
    <scope>NUCLEOTIDE SEQUENCE</scope>
    <source>
        <strain evidence="4">OE 48.2</strain>
    </source>
</reference>
<gene>
    <name evidence="4" type="ORF">HU754_026165</name>
</gene>
<dbReference type="KEGG" id="pze:HU754_026165"/>
<evidence type="ECO:0000259" key="3">
    <source>
        <dbReference type="SMART" id="SM00822"/>
    </source>
</evidence>
<dbReference type="PRINTS" id="PR00081">
    <property type="entry name" value="GDHRDH"/>
</dbReference>
<dbReference type="AlphaFoldDB" id="A0A9E6NP20"/>
<dbReference type="EMBL" id="CP077090">
    <property type="protein sequence ID" value="QXI11234.1"/>
    <property type="molecule type" value="Genomic_DNA"/>
</dbReference>
<name>A0A9E6NP20_9PSED</name>
<dbReference type="CDD" id="cd05233">
    <property type="entry name" value="SDR_c"/>
    <property type="match status" value="1"/>
</dbReference>
<evidence type="ECO:0000313" key="4">
    <source>
        <dbReference type="EMBL" id="QXI11234.1"/>
    </source>
</evidence>
<accession>A0A9E6NP20</accession>
<dbReference type="InterPro" id="IPR057326">
    <property type="entry name" value="KR_dom"/>
</dbReference>
<proteinExistence type="inferred from homology"/>
<dbReference type="PANTHER" id="PTHR43639:SF1">
    <property type="entry name" value="SHORT-CHAIN DEHYDROGENASE_REDUCTASE FAMILY PROTEIN"/>
    <property type="match status" value="1"/>
</dbReference>